<accession>A0ACD1AFK1</accession>
<sequence length="465" mass="53757">MIRENQRIFNTVQILADAFIFLTSMGCAYFLRFYRYEGGHIRLEFYLQLCVVAIPIYLLIFNYYQLYESYRSKRLLLEIGRIIKANFAGIIFIFLLSFLIKEVNISRMVILLFGFFNTICMLISRIALRKTLRAFRRKGYNIKRLLIIGCSNLSMDFSKKIMSNKNLGYFVVGFLSNKMSACDVPPFPYGIPHKGTFSDLEEVIAKEGVDEAVVALEYDQYDALPDIIEICEKSGTKVSVIPFYTKYLPARPYIDEVEGLPVINIRRIPLDNLLNNWAKRLFDVFSALVLIILLSPILLAAALGVKLSSPGPILYKQERVGLNKKNFMMYKFRSMKMASDGSDKTAWSTRNDPRKTKFGTFIRKYSIDELPQLFNVLEGTMSLVGPRPEIPYHVYNFKEQIPLYMVKHQVRPGITGWAQVNGLRGDTSIKKRIEHDIFYIENWSFLFDLKILIMTIFKGVVNQSE</sequence>
<dbReference type="EMBL" id="CP042469">
    <property type="protein sequence ID" value="QOX65079.1"/>
    <property type="molecule type" value="Genomic_DNA"/>
</dbReference>
<evidence type="ECO:0000313" key="2">
    <source>
        <dbReference type="Proteomes" id="UP000594014"/>
    </source>
</evidence>
<name>A0ACD1AFK1_9FIRM</name>
<organism evidence="1 2">
    <name type="scientific">Anoxybacterium hadale</name>
    <dbReference type="NCBI Taxonomy" id="3408580"/>
    <lineage>
        <taxon>Bacteria</taxon>
        <taxon>Bacillati</taxon>
        <taxon>Bacillota</taxon>
        <taxon>Clostridia</taxon>
        <taxon>Peptostreptococcales</taxon>
        <taxon>Anaerovoracaceae</taxon>
        <taxon>Anoxybacterium</taxon>
    </lineage>
</organism>
<evidence type="ECO:0000313" key="1">
    <source>
        <dbReference type="EMBL" id="QOX65079.1"/>
    </source>
</evidence>
<protein>
    <submittedName>
        <fullName evidence="1">Undecaprenyl-phosphate glucose phosphotransferase</fullName>
        <ecNumber evidence="1">2.7.8.31</ecNumber>
    </submittedName>
</protein>
<dbReference type="Proteomes" id="UP000594014">
    <property type="component" value="Chromosome"/>
</dbReference>
<keyword evidence="2" id="KW-1185">Reference proteome</keyword>
<proteinExistence type="predicted"/>
<keyword evidence="1" id="KW-0808">Transferase</keyword>
<gene>
    <name evidence="1" type="ORF">FRZ06_17875</name>
</gene>
<dbReference type="EC" id="2.7.8.31" evidence="1"/>
<reference evidence="1" key="1">
    <citation type="submission" date="2019-08" db="EMBL/GenBank/DDBJ databases">
        <title>Genome sequence of Clostridiales bacterium MT110.</title>
        <authorList>
            <person name="Cao J."/>
        </authorList>
    </citation>
    <scope>NUCLEOTIDE SEQUENCE</scope>
    <source>
        <strain evidence="1">MT110</strain>
    </source>
</reference>